<dbReference type="EMBL" id="JBICCN010000188">
    <property type="protein sequence ID" value="KAL3086813.1"/>
    <property type="molecule type" value="Genomic_DNA"/>
</dbReference>
<keyword evidence="4" id="KW-1185">Reference proteome</keyword>
<proteinExistence type="predicted"/>
<dbReference type="CDD" id="cd12885">
    <property type="entry name" value="SPRY_RanBP_like"/>
    <property type="match status" value="1"/>
</dbReference>
<feature type="coiled-coil region" evidence="1">
    <location>
        <begin position="50"/>
        <end position="100"/>
    </location>
</feature>
<dbReference type="InterPro" id="IPR001870">
    <property type="entry name" value="B30.2/SPRY"/>
</dbReference>
<dbReference type="AlphaFoldDB" id="A0ABD2J8F4"/>
<feature type="coiled-coil region" evidence="1">
    <location>
        <begin position="154"/>
        <end position="250"/>
    </location>
</feature>
<evidence type="ECO:0000256" key="1">
    <source>
        <dbReference type="SAM" id="Coils"/>
    </source>
</evidence>
<dbReference type="Proteomes" id="UP001620645">
    <property type="component" value="Unassembled WGS sequence"/>
</dbReference>
<reference evidence="3 4" key="1">
    <citation type="submission" date="2024-10" db="EMBL/GenBank/DDBJ databases">
        <authorList>
            <person name="Kim D."/>
        </authorList>
    </citation>
    <scope>NUCLEOTIDE SEQUENCE [LARGE SCALE GENOMIC DNA]</scope>
    <source>
        <strain evidence="3">Taebaek</strain>
    </source>
</reference>
<dbReference type="InterPro" id="IPR044736">
    <property type="entry name" value="Gid1/RanBPM/SPLA_SPRY"/>
</dbReference>
<comment type="caution">
    <text evidence="3">The sequence shown here is derived from an EMBL/GenBank/DDBJ whole genome shotgun (WGS) entry which is preliminary data.</text>
</comment>
<dbReference type="InterPro" id="IPR043136">
    <property type="entry name" value="B30.2/SPRY_sf"/>
</dbReference>
<keyword evidence="1" id="KW-0175">Coiled coil</keyword>
<dbReference type="SUPFAM" id="SSF49899">
    <property type="entry name" value="Concanavalin A-like lectins/glucanases"/>
    <property type="match status" value="1"/>
</dbReference>
<evidence type="ECO:0000313" key="3">
    <source>
        <dbReference type="EMBL" id="KAL3086813.1"/>
    </source>
</evidence>
<organism evidence="3 4">
    <name type="scientific">Heterodera schachtii</name>
    <name type="common">Sugarbeet cyst nematode worm</name>
    <name type="synonym">Tylenchus schachtii</name>
    <dbReference type="NCBI Taxonomy" id="97005"/>
    <lineage>
        <taxon>Eukaryota</taxon>
        <taxon>Metazoa</taxon>
        <taxon>Ecdysozoa</taxon>
        <taxon>Nematoda</taxon>
        <taxon>Chromadorea</taxon>
        <taxon>Rhabditida</taxon>
        <taxon>Tylenchina</taxon>
        <taxon>Tylenchomorpha</taxon>
        <taxon>Tylenchoidea</taxon>
        <taxon>Heteroderidae</taxon>
        <taxon>Heteroderinae</taxon>
        <taxon>Heterodera</taxon>
    </lineage>
</organism>
<evidence type="ECO:0000313" key="4">
    <source>
        <dbReference type="Proteomes" id="UP001620645"/>
    </source>
</evidence>
<dbReference type="Pfam" id="PF00622">
    <property type="entry name" value="SPRY"/>
    <property type="match status" value="1"/>
</dbReference>
<name>A0ABD2J8F4_HETSC</name>
<gene>
    <name evidence="3" type="ORF">niasHS_008600</name>
</gene>
<sequence>MSISINSINYGDDFTPAAANGEVNGDAISLDNYGQFDGKNSESITNDQQLKELRQKFAKMEMELKIAKLEIENKEQKLKYQELMGEQKALKEKVAKIEQKNDAKCLTAHHCGNGRAVIPSLCTSEEMSVLIAKIAELNRANTVEPSIASSCDGNDAAEERFSQLQNDQKEIFEKINELEKFQKEQSKANADQLSKILEKISEMEKQHKQQHEEITTKAILDQFSKMQNDQKILMEKVSELEKEQKQKQRKAFLNFRQNYWDANFCHEKLEIIGKKNLTVHHKGNTSGCGYVFAKHPILLNNNSSDNFYYEISVKNKKSWFISFGFAVKQQKKLEGTIHSQKGTYAYECNGEIYINGESKGKNGKYSYGSGDTVGIGFISSNRQIIFTKNGLRLDFFDFLVDPSFADDSFHPFVFLLLSDDKIEANFGPIFKFDLTTL</sequence>
<dbReference type="InterPro" id="IPR013320">
    <property type="entry name" value="ConA-like_dom_sf"/>
</dbReference>
<dbReference type="InterPro" id="IPR003877">
    <property type="entry name" value="SPRY_dom"/>
</dbReference>
<evidence type="ECO:0000259" key="2">
    <source>
        <dbReference type="PROSITE" id="PS50188"/>
    </source>
</evidence>
<dbReference type="PROSITE" id="PS50188">
    <property type="entry name" value="B302_SPRY"/>
    <property type="match status" value="1"/>
</dbReference>
<feature type="domain" description="B30.2/SPRY" evidence="2">
    <location>
        <begin position="238"/>
        <end position="431"/>
    </location>
</feature>
<protein>
    <recommendedName>
        <fullName evidence="2">B30.2/SPRY domain-containing protein</fullName>
    </recommendedName>
</protein>
<dbReference type="Gene3D" id="2.60.120.920">
    <property type="match status" value="1"/>
</dbReference>
<accession>A0ABD2J8F4</accession>